<dbReference type="InterPro" id="IPR037171">
    <property type="entry name" value="NagB/RpiA_transferase-like"/>
</dbReference>
<dbReference type="PANTHER" id="PTHR34294">
    <property type="entry name" value="TRANSCRIPTIONAL REGULATOR-RELATED"/>
    <property type="match status" value="1"/>
</dbReference>
<evidence type="ECO:0000256" key="2">
    <source>
        <dbReference type="ARBA" id="ARBA00023015"/>
    </source>
</evidence>
<dbReference type="GO" id="GO:0006352">
    <property type="term" value="P:DNA-templated transcription initiation"/>
    <property type="evidence" value="ECO:0007669"/>
    <property type="project" value="InterPro"/>
</dbReference>
<evidence type="ECO:0000256" key="3">
    <source>
        <dbReference type="ARBA" id="ARBA00023125"/>
    </source>
</evidence>
<keyword evidence="2" id="KW-0805">Transcription regulation</keyword>
<reference evidence="7 8" key="1">
    <citation type="journal article" date="2015" name="Int. J. Syst. Evol. Microbiol.">
        <title>Sporolactobacillus shoreae sp. nov. and Sporolactobacillus spathodeae sp. nov., two spore-forming lactic acid bacteria isolated from tree barks in Thailand.</title>
        <authorList>
            <person name="Thamacharoensuk T."/>
            <person name="Kitahara M."/>
            <person name="Ohkuma M."/>
            <person name="Thongchul N."/>
            <person name="Tanasupawat S."/>
        </authorList>
    </citation>
    <scope>NUCLEOTIDE SEQUENCE [LARGE SCALE GENOMIC DNA]</scope>
    <source>
        <strain evidence="7 8">BK92</strain>
    </source>
</reference>
<dbReference type="EMBL" id="SRJD01000006">
    <property type="protein sequence ID" value="TGA98731.1"/>
    <property type="molecule type" value="Genomic_DNA"/>
</dbReference>
<dbReference type="GO" id="GO:0003700">
    <property type="term" value="F:DNA-binding transcription factor activity"/>
    <property type="evidence" value="ECO:0007669"/>
    <property type="project" value="InterPro"/>
</dbReference>
<proteinExistence type="inferred from homology"/>
<dbReference type="InterPro" id="IPR051054">
    <property type="entry name" value="SorC_transcr_regulators"/>
</dbReference>
<name>A0A4Z0GQE9_9BACL</name>
<dbReference type="SUPFAM" id="SSF46689">
    <property type="entry name" value="Homeodomain-like"/>
    <property type="match status" value="1"/>
</dbReference>
<dbReference type="RefSeq" id="WP_135348208.1">
    <property type="nucleotide sequence ID" value="NZ_SRJD01000006.1"/>
</dbReference>
<evidence type="ECO:0000259" key="6">
    <source>
        <dbReference type="Pfam" id="PF04545"/>
    </source>
</evidence>
<dbReference type="Pfam" id="PF04198">
    <property type="entry name" value="Sugar-bind"/>
    <property type="match status" value="1"/>
</dbReference>
<dbReference type="GO" id="GO:0003677">
    <property type="term" value="F:DNA binding"/>
    <property type="evidence" value="ECO:0007669"/>
    <property type="project" value="UniProtKB-KW"/>
</dbReference>
<dbReference type="PANTHER" id="PTHR34294:SF1">
    <property type="entry name" value="TRANSCRIPTIONAL REGULATOR LSRR"/>
    <property type="match status" value="1"/>
</dbReference>
<evidence type="ECO:0000256" key="4">
    <source>
        <dbReference type="ARBA" id="ARBA00023163"/>
    </source>
</evidence>
<dbReference type="InterPro" id="IPR007630">
    <property type="entry name" value="RNA_pol_sigma70_r4"/>
</dbReference>
<dbReference type="Gene3D" id="3.40.50.1360">
    <property type="match status" value="1"/>
</dbReference>
<dbReference type="Proteomes" id="UP000298347">
    <property type="component" value="Unassembled WGS sequence"/>
</dbReference>
<dbReference type="OrthoDB" id="58802at2"/>
<evidence type="ECO:0000259" key="5">
    <source>
        <dbReference type="Pfam" id="PF04198"/>
    </source>
</evidence>
<dbReference type="AlphaFoldDB" id="A0A4Z0GQE9"/>
<dbReference type="SUPFAM" id="SSF100950">
    <property type="entry name" value="NagB/RpiA/CoA transferase-like"/>
    <property type="match status" value="1"/>
</dbReference>
<keyword evidence="3" id="KW-0238">DNA-binding</keyword>
<protein>
    <submittedName>
        <fullName evidence="7">Sugar-binding transcriptional regulator</fullName>
    </submittedName>
</protein>
<organism evidence="7 8">
    <name type="scientific">Sporolactobacillus shoreae</name>
    <dbReference type="NCBI Taxonomy" id="1465501"/>
    <lineage>
        <taxon>Bacteria</taxon>
        <taxon>Bacillati</taxon>
        <taxon>Bacillota</taxon>
        <taxon>Bacilli</taxon>
        <taxon>Bacillales</taxon>
        <taxon>Sporolactobacillaceae</taxon>
        <taxon>Sporolactobacillus</taxon>
    </lineage>
</organism>
<accession>A0A4Z0GQE9</accession>
<keyword evidence="4" id="KW-0804">Transcription</keyword>
<dbReference type="InterPro" id="IPR009057">
    <property type="entry name" value="Homeodomain-like_sf"/>
</dbReference>
<comment type="caution">
    <text evidence="7">The sequence shown here is derived from an EMBL/GenBank/DDBJ whole genome shotgun (WGS) entry which is preliminary data.</text>
</comment>
<comment type="similarity">
    <text evidence="1">Belongs to the SorC transcriptional regulatory family.</text>
</comment>
<evidence type="ECO:0000313" key="8">
    <source>
        <dbReference type="Proteomes" id="UP000298347"/>
    </source>
</evidence>
<dbReference type="Gene3D" id="1.10.10.60">
    <property type="entry name" value="Homeodomain-like"/>
    <property type="match status" value="1"/>
</dbReference>
<dbReference type="Pfam" id="PF04545">
    <property type="entry name" value="Sigma70_r4"/>
    <property type="match status" value="1"/>
</dbReference>
<keyword evidence="8" id="KW-1185">Reference proteome</keyword>
<feature type="domain" description="RNA polymerase sigma-70 region 4" evidence="6">
    <location>
        <begin position="15"/>
        <end position="46"/>
    </location>
</feature>
<gene>
    <name evidence="7" type="ORF">E4665_07715</name>
</gene>
<feature type="domain" description="Sugar-binding" evidence="5">
    <location>
        <begin position="61"/>
        <end position="315"/>
    </location>
</feature>
<sequence>MGSKDDRKLMIKIAQMYYEQNMTQSQIAEELDIYRTTISRLLKNAREDGIVTIKINYDSDHDFTMEEKLKKRFGLKEAIVVPVEKKQTQDMKLTAVGQACARLLQRSIRDGDIIGFSWGSSLAKMVDTLDPEAKKDVICVPLVGGSSGRLESRFHSNTICYQAALKLGAKSLMFDFPAIVEKNETRDDISRSRHFKEIAVLWDRLTVAVFGIGSMKLAEQSNWHAFYGDETVKELGDRRAVGDICSRFFDRAGNQVYTSLSDRTVTIDLNALKKARVAIGVAESLKKVSAIIGALRGGFMNVLVTTTETAEQILKRTDP</sequence>
<dbReference type="InterPro" id="IPR007324">
    <property type="entry name" value="Sugar-bd_dom_put"/>
</dbReference>
<dbReference type="GO" id="GO:0030246">
    <property type="term" value="F:carbohydrate binding"/>
    <property type="evidence" value="ECO:0007669"/>
    <property type="project" value="InterPro"/>
</dbReference>
<evidence type="ECO:0000313" key="7">
    <source>
        <dbReference type="EMBL" id="TGA98731.1"/>
    </source>
</evidence>
<evidence type="ECO:0000256" key="1">
    <source>
        <dbReference type="ARBA" id="ARBA00010466"/>
    </source>
</evidence>